<dbReference type="GeneID" id="89938024"/>
<keyword evidence="13" id="KW-1185">Reference proteome</keyword>
<reference evidence="12" key="1">
    <citation type="journal article" date="2023" name="Mol. Phylogenet. Evol.">
        <title>Genome-scale phylogeny and comparative genomics of the fungal order Sordariales.</title>
        <authorList>
            <person name="Hensen N."/>
            <person name="Bonometti L."/>
            <person name="Westerberg I."/>
            <person name="Brannstrom I.O."/>
            <person name="Guillou S."/>
            <person name="Cros-Aarteil S."/>
            <person name="Calhoun S."/>
            <person name="Haridas S."/>
            <person name="Kuo A."/>
            <person name="Mondo S."/>
            <person name="Pangilinan J."/>
            <person name="Riley R."/>
            <person name="LaButti K."/>
            <person name="Andreopoulos B."/>
            <person name="Lipzen A."/>
            <person name="Chen C."/>
            <person name="Yan M."/>
            <person name="Daum C."/>
            <person name="Ng V."/>
            <person name="Clum A."/>
            <person name="Steindorff A."/>
            <person name="Ohm R.A."/>
            <person name="Martin F."/>
            <person name="Silar P."/>
            <person name="Natvig D.O."/>
            <person name="Lalanne C."/>
            <person name="Gautier V."/>
            <person name="Ament-Velasquez S.L."/>
            <person name="Kruys A."/>
            <person name="Hutchinson M.I."/>
            <person name="Powell A.J."/>
            <person name="Barry K."/>
            <person name="Miller A.N."/>
            <person name="Grigoriev I.V."/>
            <person name="Debuchy R."/>
            <person name="Gladieux P."/>
            <person name="Hiltunen Thoren M."/>
            <person name="Johannesson H."/>
        </authorList>
    </citation>
    <scope>NUCLEOTIDE SEQUENCE</scope>
    <source>
        <strain evidence="12">CBS 508.74</strain>
    </source>
</reference>
<keyword evidence="4 9" id="KW-0378">Hydrolase</keyword>
<dbReference type="FunFam" id="2.70.100.10:FF:000001">
    <property type="entry name" value="Glucanase"/>
    <property type="match status" value="1"/>
</dbReference>
<keyword evidence="5 9" id="KW-0136">Cellulose degradation</keyword>
<dbReference type="GO" id="GO:0016162">
    <property type="term" value="F:cellulose 1,4-beta-cellobiosidase activity"/>
    <property type="evidence" value="ECO:0007669"/>
    <property type="project" value="UniProtKB-EC"/>
</dbReference>
<dbReference type="EC" id="3.2.1.-" evidence="9"/>
<dbReference type="Pfam" id="PF00840">
    <property type="entry name" value="Glyco_hydro_7"/>
    <property type="match status" value="1"/>
</dbReference>
<dbReference type="InterPro" id="IPR013320">
    <property type="entry name" value="ConA-like_dom_sf"/>
</dbReference>
<accession>A0AAN6QD61</accession>
<keyword evidence="7 9" id="KW-0326">Glycosidase</keyword>
<feature type="compositionally biased region" description="Polar residues" evidence="10">
    <location>
        <begin position="415"/>
        <end position="426"/>
    </location>
</feature>
<dbReference type="PRINTS" id="PR00734">
    <property type="entry name" value="GLHYDRLASE7"/>
</dbReference>
<sequence length="450" mass="48915">MKQYLQYLAAALPLTSLVAAQQAGKQQTETHPKLTWKRCSSGGSCTAVNGEVVIDSNWRWLHDSSGKNCYDGNAWTDACSSATDCASKCQLEGANYQSTYGASTSGDSLTLKFVTKHEYGTNIGSRFYLMNGASKYQMFTLMNNEFAFDVDLSTVECGLNSALYFVAMEEDGGMASYPSNKAGAKYGTGYCDAQCARDLKFVGGKANIEGWKSSTNDANAGVGPYGGCCAEIDVWESNAYSYAFTPHPCENNKYHVCETSNCGGTYSEDRFAGGCDANGCDYNPYRMGVTDFYGKGKTVDTSKKFTVVTRFQPNKLTQFFIQNGQKIDTPAPTAWEGAPATADITPELCSAAFTAFDDRNRFEEVGGFPQLNAALQIPMVLVMSIWDDHYANMLWLDSIYPPEKEGQPGAARGSCPQTSGVPSEVESQYPNAKVVWSNIRFGPIGSTHQV</sequence>
<comment type="similarity">
    <text evidence="2 9">Belongs to the glycosyl hydrolase 7 (cellulase C) family.</text>
</comment>
<comment type="caution">
    <text evidence="12">The sequence shown here is derived from an EMBL/GenBank/DDBJ whole genome shotgun (WGS) entry which is preliminary data.</text>
</comment>
<evidence type="ECO:0000256" key="1">
    <source>
        <dbReference type="ARBA" id="ARBA00001641"/>
    </source>
</evidence>
<dbReference type="Proteomes" id="UP001302812">
    <property type="component" value="Unassembled WGS sequence"/>
</dbReference>
<gene>
    <name evidence="12" type="ORF">N656DRAFT_772080</name>
</gene>
<evidence type="ECO:0000313" key="13">
    <source>
        <dbReference type="Proteomes" id="UP001302812"/>
    </source>
</evidence>
<dbReference type="PANTHER" id="PTHR33753:SF2">
    <property type="entry name" value="GLYCOSIDE HYDROLASE FAMILY 7 PROTEIN"/>
    <property type="match status" value="1"/>
</dbReference>
<evidence type="ECO:0000256" key="7">
    <source>
        <dbReference type="ARBA" id="ARBA00023295"/>
    </source>
</evidence>
<protein>
    <recommendedName>
        <fullName evidence="9">Glucanase</fullName>
        <ecNumber evidence="9">3.2.1.-</ecNumber>
    </recommendedName>
</protein>
<keyword evidence="6" id="KW-0119">Carbohydrate metabolism</keyword>
<evidence type="ECO:0000256" key="10">
    <source>
        <dbReference type="SAM" id="MobiDB-lite"/>
    </source>
</evidence>
<dbReference type="InterPro" id="IPR001722">
    <property type="entry name" value="Glyco_hydro_7"/>
</dbReference>
<reference evidence="12" key="2">
    <citation type="submission" date="2023-05" db="EMBL/GenBank/DDBJ databases">
        <authorList>
            <consortium name="Lawrence Berkeley National Laboratory"/>
            <person name="Steindorff A."/>
            <person name="Hensen N."/>
            <person name="Bonometti L."/>
            <person name="Westerberg I."/>
            <person name="Brannstrom I.O."/>
            <person name="Guillou S."/>
            <person name="Cros-Aarteil S."/>
            <person name="Calhoun S."/>
            <person name="Haridas S."/>
            <person name="Kuo A."/>
            <person name="Mondo S."/>
            <person name="Pangilinan J."/>
            <person name="Riley R."/>
            <person name="Labutti K."/>
            <person name="Andreopoulos B."/>
            <person name="Lipzen A."/>
            <person name="Chen C."/>
            <person name="Yanf M."/>
            <person name="Daum C."/>
            <person name="Ng V."/>
            <person name="Clum A."/>
            <person name="Ohm R."/>
            <person name="Martin F."/>
            <person name="Silar P."/>
            <person name="Natvig D."/>
            <person name="Lalanne C."/>
            <person name="Gautier V."/>
            <person name="Ament-Velasquez S.L."/>
            <person name="Kruys A."/>
            <person name="Hutchinson M.I."/>
            <person name="Powell A.J."/>
            <person name="Barry K."/>
            <person name="Miller A.N."/>
            <person name="Grigoriev I.V."/>
            <person name="Debuchy R."/>
            <person name="Gladieux P."/>
            <person name="Thoren M.H."/>
            <person name="Johannesson H."/>
        </authorList>
    </citation>
    <scope>NUCLEOTIDE SEQUENCE</scope>
    <source>
        <strain evidence="12">CBS 508.74</strain>
    </source>
</reference>
<name>A0AAN6QD61_9PEZI</name>
<keyword evidence="3 11" id="KW-0732">Signal</keyword>
<dbReference type="Gene3D" id="2.70.100.10">
    <property type="entry name" value="Glycoside hydrolase, family 7, domain"/>
    <property type="match status" value="1"/>
</dbReference>
<comment type="catalytic activity">
    <reaction evidence="1">
        <text>Hydrolysis of (1-&gt;4)-beta-D-glucosidic linkages in cellulose and cellotetraose, releasing cellobiose from the non-reducing ends of the chains.</text>
        <dbReference type="EC" id="3.2.1.91"/>
    </reaction>
</comment>
<evidence type="ECO:0000256" key="6">
    <source>
        <dbReference type="ARBA" id="ARBA00023277"/>
    </source>
</evidence>
<evidence type="ECO:0000256" key="5">
    <source>
        <dbReference type="ARBA" id="ARBA00023001"/>
    </source>
</evidence>
<proteinExistence type="inferred from homology"/>
<evidence type="ECO:0000256" key="4">
    <source>
        <dbReference type="ARBA" id="ARBA00022801"/>
    </source>
</evidence>
<evidence type="ECO:0000256" key="11">
    <source>
        <dbReference type="SAM" id="SignalP"/>
    </source>
</evidence>
<evidence type="ECO:0000256" key="3">
    <source>
        <dbReference type="ARBA" id="ARBA00022729"/>
    </source>
</evidence>
<dbReference type="InterPro" id="IPR037019">
    <property type="entry name" value="Glyco_hydro_7_sf"/>
</dbReference>
<dbReference type="RefSeq" id="XP_064665617.1">
    <property type="nucleotide sequence ID" value="XM_064813899.1"/>
</dbReference>
<dbReference type="AlphaFoldDB" id="A0AAN6QD61"/>
<evidence type="ECO:0000256" key="9">
    <source>
        <dbReference type="RuleBase" id="RU361164"/>
    </source>
</evidence>
<feature type="chain" id="PRO_5042929790" description="Glucanase" evidence="11">
    <location>
        <begin position="21"/>
        <end position="450"/>
    </location>
</feature>
<dbReference type="EMBL" id="MU853366">
    <property type="protein sequence ID" value="KAK4108047.1"/>
    <property type="molecule type" value="Genomic_DNA"/>
</dbReference>
<dbReference type="SUPFAM" id="SSF49899">
    <property type="entry name" value="Concanavalin A-like lectins/glucanases"/>
    <property type="match status" value="1"/>
</dbReference>
<organism evidence="12 13">
    <name type="scientific">Canariomyces notabilis</name>
    <dbReference type="NCBI Taxonomy" id="2074819"/>
    <lineage>
        <taxon>Eukaryota</taxon>
        <taxon>Fungi</taxon>
        <taxon>Dikarya</taxon>
        <taxon>Ascomycota</taxon>
        <taxon>Pezizomycotina</taxon>
        <taxon>Sordariomycetes</taxon>
        <taxon>Sordariomycetidae</taxon>
        <taxon>Sordariales</taxon>
        <taxon>Chaetomiaceae</taxon>
        <taxon>Canariomyces</taxon>
    </lineage>
</organism>
<feature type="region of interest" description="Disordered" evidence="10">
    <location>
        <begin position="405"/>
        <end position="426"/>
    </location>
</feature>
<evidence type="ECO:0000313" key="12">
    <source>
        <dbReference type="EMBL" id="KAK4108047.1"/>
    </source>
</evidence>
<dbReference type="GO" id="GO:0030245">
    <property type="term" value="P:cellulose catabolic process"/>
    <property type="evidence" value="ECO:0007669"/>
    <property type="project" value="UniProtKB-KW"/>
</dbReference>
<dbReference type="CDD" id="cd07999">
    <property type="entry name" value="GH7_CBH_EG"/>
    <property type="match status" value="1"/>
</dbReference>
<keyword evidence="8 9" id="KW-0624">Polysaccharide degradation</keyword>
<feature type="signal peptide" evidence="11">
    <location>
        <begin position="1"/>
        <end position="20"/>
    </location>
</feature>
<evidence type="ECO:0000256" key="2">
    <source>
        <dbReference type="ARBA" id="ARBA00006044"/>
    </source>
</evidence>
<evidence type="ECO:0000256" key="8">
    <source>
        <dbReference type="ARBA" id="ARBA00023326"/>
    </source>
</evidence>
<dbReference type="PANTHER" id="PTHR33753">
    <property type="entry name" value="1,4-BETA-D-GLUCAN CELLOBIOHYDROLASE B"/>
    <property type="match status" value="1"/>
</dbReference>